<protein>
    <recommendedName>
        <fullName evidence="6">SAM domain-containing protein</fullName>
    </recommendedName>
</protein>
<name>A0A067M8U4_BOTB1</name>
<evidence type="ECO:0000256" key="2">
    <source>
        <dbReference type="SAM" id="Phobius"/>
    </source>
</evidence>
<proteinExistence type="predicted"/>
<keyword evidence="2" id="KW-0812">Transmembrane</keyword>
<feature type="chain" id="PRO_5001641187" description="SAM domain-containing protein" evidence="3">
    <location>
        <begin position="21"/>
        <end position="852"/>
    </location>
</feature>
<accession>A0A067M8U4</accession>
<dbReference type="AlphaFoldDB" id="A0A067M8U4"/>
<dbReference type="Gene3D" id="1.10.150.50">
    <property type="entry name" value="Transcription Factor, Ets-1"/>
    <property type="match status" value="1"/>
</dbReference>
<feature type="compositionally biased region" description="Low complexity" evidence="1">
    <location>
        <begin position="783"/>
        <end position="797"/>
    </location>
</feature>
<dbReference type="SUPFAM" id="SSF47769">
    <property type="entry name" value="SAM/Pointed domain"/>
    <property type="match status" value="1"/>
</dbReference>
<dbReference type="Proteomes" id="UP000027195">
    <property type="component" value="Unassembled WGS sequence"/>
</dbReference>
<dbReference type="HOGENOM" id="CLU_334933_0_0_1"/>
<evidence type="ECO:0000313" key="4">
    <source>
        <dbReference type="EMBL" id="KDQ08001.1"/>
    </source>
</evidence>
<keyword evidence="5" id="KW-1185">Reference proteome</keyword>
<evidence type="ECO:0000256" key="1">
    <source>
        <dbReference type="SAM" id="MobiDB-lite"/>
    </source>
</evidence>
<reference evidence="5" key="1">
    <citation type="journal article" date="2014" name="Proc. Natl. Acad. Sci. U.S.A.">
        <title>Extensive sampling of basidiomycete genomes demonstrates inadequacy of the white-rot/brown-rot paradigm for wood decay fungi.</title>
        <authorList>
            <person name="Riley R."/>
            <person name="Salamov A.A."/>
            <person name="Brown D.W."/>
            <person name="Nagy L.G."/>
            <person name="Floudas D."/>
            <person name="Held B.W."/>
            <person name="Levasseur A."/>
            <person name="Lombard V."/>
            <person name="Morin E."/>
            <person name="Otillar R."/>
            <person name="Lindquist E.A."/>
            <person name="Sun H."/>
            <person name="LaButti K.M."/>
            <person name="Schmutz J."/>
            <person name="Jabbour D."/>
            <person name="Luo H."/>
            <person name="Baker S.E."/>
            <person name="Pisabarro A.G."/>
            <person name="Walton J.D."/>
            <person name="Blanchette R.A."/>
            <person name="Henrissat B."/>
            <person name="Martin F."/>
            <person name="Cullen D."/>
            <person name="Hibbett D.S."/>
            <person name="Grigoriev I.V."/>
        </authorList>
    </citation>
    <scope>NUCLEOTIDE SEQUENCE [LARGE SCALE GENOMIC DNA]</scope>
    <source>
        <strain evidence="5">FD-172 SS1</strain>
    </source>
</reference>
<keyword evidence="2" id="KW-0472">Membrane</keyword>
<organism evidence="4 5">
    <name type="scientific">Botryobasidium botryosum (strain FD-172 SS1)</name>
    <dbReference type="NCBI Taxonomy" id="930990"/>
    <lineage>
        <taxon>Eukaryota</taxon>
        <taxon>Fungi</taxon>
        <taxon>Dikarya</taxon>
        <taxon>Basidiomycota</taxon>
        <taxon>Agaricomycotina</taxon>
        <taxon>Agaricomycetes</taxon>
        <taxon>Cantharellales</taxon>
        <taxon>Botryobasidiaceae</taxon>
        <taxon>Botryobasidium</taxon>
    </lineage>
</organism>
<dbReference type="InParanoid" id="A0A067M8U4"/>
<dbReference type="EMBL" id="KL198097">
    <property type="protein sequence ID" value="KDQ08001.1"/>
    <property type="molecule type" value="Genomic_DNA"/>
</dbReference>
<evidence type="ECO:0000313" key="5">
    <source>
        <dbReference type="Proteomes" id="UP000027195"/>
    </source>
</evidence>
<keyword evidence="2" id="KW-1133">Transmembrane helix</keyword>
<keyword evidence="3" id="KW-0732">Signal</keyword>
<evidence type="ECO:0008006" key="6">
    <source>
        <dbReference type="Google" id="ProtNLM"/>
    </source>
</evidence>
<sequence length="852" mass="91693">MFAKLALAAVFAAAANFSLPLTVDYNNIPSPAPSITVSSLFSIAIPERVELHLLSSLHVVFPVPPTPAAPASPIAPLFTTIAGGNVTEATISLTSLEPVSASKSVEEWILALSVQPNFHPTFQPAVQSVPCSEPAPAPNEIIIWDFRMHDPAYIGHWKAYGQLGLDDSVPMDQLRVGNMKITVIERRGPLSVGEILAIAFSTLCVVHLLVSLIGCAVGIALSIIALPLEVAGWLLWAVWLAFAIVRWFASATGFKFAVSLLVRASVRVIVTVLSLAYIVSAPSWLHLVTAFARGARRPARVCFHLEAARRQADLIDEHLNAVDNAPPGEGDENVPTDSVELALVQITEDATALEATVLGSTRIDEPEVADLHPGEFLLRVPRAILSGSQVVFEAELGIDRTTGILSVRDASFGTLDGIATARVTLVLDDSLNTVLDQATDTRQIGQVGCTRASESKLAIARTIRAAPPTFSSTVSPAGAPQSAGLIEDPASAAVSVISAMVFPVVFGPPLPPRTVAVHMFCAALHLVGRYRLRYPAMFKSPSSNPFLALLPLVLPKPVAPAAEPFYASAEPIPERAVPPSFASATVPGVGEEIPLSWLVELATLPTIANLQLQEIQVDTHKATRLDPRSGWVLYQCKAPREFPHLALVDWWRLVMFNDEELISRGVTDLRVRRLMLRGFWGVRKELGMCHPNGLWLPPALDVRPFIGLLGDLPSWLRAWSLHPHKEKFSGMEWPELSGLTEKDFLDRGIPHGAKDRFLYAIREAKKELLRLAASVPPLPSPSAAPSDEFEEPSLSSSSSCADSLSLAPIAHEFPSVPPPKVRGMSFANVSRLDAIGPLSASISAPSILSLRL</sequence>
<feature type="region of interest" description="Disordered" evidence="1">
    <location>
        <begin position="778"/>
        <end position="797"/>
    </location>
</feature>
<feature type="transmembrane region" description="Helical" evidence="2">
    <location>
        <begin position="230"/>
        <end position="249"/>
    </location>
</feature>
<feature type="signal peptide" evidence="3">
    <location>
        <begin position="1"/>
        <end position="20"/>
    </location>
</feature>
<evidence type="ECO:0000256" key="3">
    <source>
        <dbReference type="SAM" id="SignalP"/>
    </source>
</evidence>
<dbReference type="InterPro" id="IPR013761">
    <property type="entry name" value="SAM/pointed_sf"/>
</dbReference>
<feature type="transmembrane region" description="Helical" evidence="2">
    <location>
        <begin position="195"/>
        <end position="223"/>
    </location>
</feature>
<feature type="transmembrane region" description="Helical" evidence="2">
    <location>
        <begin position="269"/>
        <end position="291"/>
    </location>
</feature>
<gene>
    <name evidence="4" type="ORF">BOTBODRAFT_180240</name>
</gene>